<dbReference type="EMBL" id="JACHBK010000006">
    <property type="protein sequence ID" value="MBB5536241.1"/>
    <property type="molecule type" value="Genomic_DNA"/>
</dbReference>
<keyword evidence="1" id="KW-0472">Membrane</keyword>
<organism evidence="2 3">
    <name type="scientific">Rhizobium giardinii</name>
    <dbReference type="NCBI Taxonomy" id="56731"/>
    <lineage>
        <taxon>Bacteria</taxon>
        <taxon>Pseudomonadati</taxon>
        <taxon>Pseudomonadota</taxon>
        <taxon>Alphaproteobacteria</taxon>
        <taxon>Hyphomicrobiales</taxon>
        <taxon>Rhizobiaceae</taxon>
        <taxon>Rhizobium/Agrobacterium group</taxon>
        <taxon>Rhizobium</taxon>
    </lineage>
</organism>
<dbReference type="RefSeq" id="WP_018328940.1">
    <property type="nucleotide sequence ID" value="NZ_JACHBK010000006.1"/>
</dbReference>
<evidence type="ECO:0000313" key="2">
    <source>
        <dbReference type="EMBL" id="MBB5536241.1"/>
    </source>
</evidence>
<evidence type="ECO:0000256" key="1">
    <source>
        <dbReference type="SAM" id="Phobius"/>
    </source>
</evidence>
<dbReference type="AlphaFoldDB" id="A0A7W8X926"/>
<comment type="caution">
    <text evidence="2">The sequence shown here is derived from an EMBL/GenBank/DDBJ whole genome shotgun (WGS) entry which is preliminary data.</text>
</comment>
<evidence type="ECO:0008006" key="4">
    <source>
        <dbReference type="Google" id="ProtNLM"/>
    </source>
</evidence>
<protein>
    <recommendedName>
        <fullName evidence="4">DUF4760 domain-containing protein</fullName>
    </recommendedName>
</protein>
<evidence type="ECO:0000313" key="3">
    <source>
        <dbReference type="Proteomes" id="UP000585507"/>
    </source>
</evidence>
<keyword evidence="1" id="KW-1133">Transmembrane helix</keyword>
<name>A0A7W8X926_9HYPH</name>
<feature type="transmembrane region" description="Helical" evidence="1">
    <location>
        <begin position="18"/>
        <end position="39"/>
    </location>
</feature>
<accession>A0A7W8X926</accession>
<keyword evidence="1" id="KW-0812">Transmembrane</keyword>
<gene>
    <name evidence="2" type="ORF">GGD55_002948</name>
</gene>
<keyword evidence="3" id="KW-1185">Reference proteome</keyword>
<dbReference type="Proteomes" id="UP000585507">
    <property type="component" value="Unassembled WGS sequence"/>
</dbReference>
<reference evidence="2 3" key="1">
    <citation type="submission" date="2020-08" db="EMBL/GenBank/DDBJ databases">
        <title>Genomic Encyclopedia of Type Strains, Phase IV (KMG-V): Genome sequencing to study the core and pangenomes of soil and plant-associated prokaryotes.</title>
        <authorList>
            <person name="Whitman W."/>
        </authorList>
    </citation>
    <scope>NUCLEOTIDE SEQUENCE [LARGE SCALE GENOMIC DNA]</scope>
    <source>
        <strain evidence="2 3">SEMIA 4084</strain>
    </source>
</reference>
<sequence>MSVVDFFAGVTWLELSKVIFSSAFLLGFGAVLWKAIDWLRERWKEARERRESIKRLEIEAHNRSYSTLADDYSHFLELLLDYPHLGVAPLTPERTDLSADDQIRRNIFYDMVGSMCEQAWLDRELTADIANNQWPGWERFLISFIRKPSFRSYWKNSLAAGEYGSFDLRFEEYVGRLIATAELQQVKQTED</sequence>
<proteinExistence type="predicted"/>